<dbReference type="Proteomes" id="UP001054854">
    <property type="component" value="Unassembled WGS sequence"/>
</dbReference>
<gene>
    <name evidence="2" type="ORF">TPA0910_86860</name>
</gene>
<accession>A0ABQ3UG68</accession>
<proteinExistence type="predicted"/>
<feature type="compositionally biased region" description="Polar residues" evidence="1">
    <location>
        <begin position="1"/>
        <end position="12"/>
    </location>
</feature>
<sequence>MYDDLGQNQKNLTIRHERGPGGQMSASTGRLCMASDVYSGRVWPHNSKRIGPAVTQVRQTPGARPVRHQTLLREGADMAQSTRAPARYDSWTRSSAAKITPASSASPVTTTHTVA</sequence>
<evidence type="ECO:0000313" key="2">
    <source>
        <dbReference type="EMBL" id="GHJ34253.1"/>
    </source>
</evidence>
<name>A0ABQ3UG68_STRHY</name>
<feature type="region of interest" description="Disordered" evidence="1">
    <location>
        <begin position="75"/>
        <end position="115"/>
    </location>
</feature>
<evidence type="ECO:0000256" key="1">
    <source>
        <dbReference type="SAM" id="MobiDB-lite"/>
    </source>
</evidence>
<dbReference type="EMBL" id="BNEK01000007">
    <property type="protein sequence ID" value="GHJ34253.1"/>
    <property type="molecule type" value="Genomic_DNA"/>
</dbReference>
<protein>
    <submittedName>
        <fullName evidence="2">Uncharacterized protein</fullName>
    </submittedName>
</protein>
<comment type="caution">
    <text evidence="2">The sequence shown here is derived from an EMBL/GenBank/DDBJ whole genome shotgun (WGS) entry which is preliminary data.</text>
</comment>
<keyword evidence="3" id="KW-1185">Reference proteome</keyword>
<organism evidence="2 3">
    <name type="scientific">Streptomyces hygroscopicus</name>
    <dbReference type="NCBI Taxonomy" id="1912"/>
    <lineage>
        <taxon>Bacteria</taxon>
        <taxon>Bacillati</taxon>
        <taxon>Actinomycetota</taxon>
        <taxon>Actinomycetes</taxon>
        <taxon>Kitasatosporales</taxon>
        <taxon>Streptomycetaceae</taxon>
        <taxon>Streptomyces</taxon>
        <taxon>Streptomyces violaceusniger group</taxon>
    </lineage>
</organism>
<feature type="region of interest" description="Disordered" evidence="1">
    <location>
        <begin position="1"/>
        <end position="28"/>
    </location>
</feature>
<evidence type="ECO:0000313" key="3">
    <source>
        <dbReference type="Proteomes" id="UP001054854"/>
    </source>
</evidence>
<reference evidence="2" key="1">
    <citation type="submission" date="2024-05" db="EMBL/GenBank/DDBJ databases">
        <title>Whole genome shotgun sequence of Streptomyces hygroscopicus NBRC 113678.</title>
        <authorList>
            <person name="Komaki H."/>
            <person name="Tamura T."/>
        </authorList>
    </citation>
    <scope>NUCLEOTIDE SEQUENCE</scope>
    <source>
        <strain evidence="2">N11-34</strain>
    </source>
</reference>
<feature type="compositionally biased region" description="Low complexity" evidence="1">
    <location>
        <begin position="100"/>
        <end position="115"/>
    </location>
</feature>